<proteinExistence type="predicted"/>
<dbReference type="EMBL" id="CP159925">
    <property type="protein sequence ID" value="XCO76295.1"/>
    <property type="molecule type" value="Genomic_DNA"/>
</dbReference>
<reference evidence="3" key="1">
    <citation type="submission" date="2024-06" db="EMBL/GenBank/DDBJ databases">
        <authorList>
            <person name="Li S."/>
        </authorList>
    </citation>
    <scope>NUCLEOTIDE SEQUENCE</scope>
    <source>
        <strain evidence="3">SR10</strain>
    </source>
</reference>
<protein>
    <submittedName>
        <fullName evidence="3">Uncharacterized protein</fullName>
    </submittedName>
</protein>
<feature type="transmembrane region" description="Helical" evidence="2">
    <location>
        <begin position="75"/>
        <end position="93"/>
    </location>
</feature>
<keyword evidence="2" id="KW-0472">Membrane</keyword>
<sequence>MSRDKGRAEKAARPTPIKAANRYASTPRNRDPLAETARKSPLCSLRRSAFCSKVCAPRALPAPVTKESVMRQVRVLAAAISFGIALFALAPLAHAGSACLLEGQVMGQPVNECTQTDQPVPEEVQQQQCNGSVPGLAEMGGQVTARRVESCPAGANGVCESPMGTQARIHYYKRSPEQIAAIKQACEMQRGRWVAR</sequence>
<dbReference type="RefSeq" id="WP_363799660.1">
    <property type="nucleotide sequence ID" value="NZ_CP159925.1"/>
</dbReference>
<organism evidence="3">
    <name type="scientific">Lysobacter firmicutimachus</name>
    <dbReference type="NCBI Taxonomy" id="1792846"/>
    <lineage>
        <taxon>Bacteria</taxon>
        <taxon>Pseudomonadati</taxon>
        <taxon>Pseudomonadota</taxon>
        <taxon>Gammaproteobacteria</taxon>
        <taxon>Lysobacterales</taxon>
        <taxon>Lysobacteraceae</taxon>
        <taxon>Lysobacter</taxon>
    </lineage>
</organism>
<dbReference type="AlphaFoldDB" id="A0AAU8MYL0"/>
<evidence type="ECO:0000256" key="2">
    <source>
        <dbReference type="SAM" id="Phobius"/>
    </source>
</evidence>
<name>A0AAU8MYL0_9GAMM</name>
<keyword evidence="2" id="KW-1133">Transmembrane helix</keyword>
<feature type="compositionally biased region" description="Basic and acidic residues" evidence="1">
    <location>
        <begin position="1"/>
        <end position="12"/>
    </location>
</feature>
<evidence type="ECO:0000256" key="1">
    <source>
        <dbReference type="SAM" id="MobiDB-lite"/>
    </source>
</evidence>
<keyword evidence="2" id="KW-0812">Transmembrane</keyword>
<evidence type="ECO:0000313" key="3">
    <source>
        <dbReference type="EMBL" id="XCO76295.1"/>
    </source>
</evidence>
<feature type="region of interest" description="Disordered" evidence="1">
    <location>
        <begin position="1"/>
        <end position="38"/>
    </location>
</feature>
<accession>A0AAU8MYL0</accession>
<gene>
    <name evidence="3" type="ORF">ABU614_05755</name>
</gene>
<feature type="compositionally biased region" description="Basic and acidic residues" evidence="1">
    <location>
        <begin position="28"/>
        <end position="38"/>
    </location>
</feature>